<accession>A0A0F9A742</accession>
<protein>
    <submittedName>
        <fullName evidence="1">Uncharacterized protein</fullName>
    </submittedName>
</protein>
<reference evidence="1" key="1">
    <citation type="journal article" date="2015" name="Nature">
        <title>Complex archaea that bridge the gap between prokaryotes and eukaryotes.</title>
        <authorList>
            <person name="Spang A."/>
            <person name="Saw J.H."/>
            <person name="Jorgensen S.L."/>
            <person name="Zaremba-Niedzwiedzka K."/>
            <person name="Martijn J."/>
            <person name="Lind A.E."/>
            <person name="van Eijk R."/>
            <person name="Schleper C."/>
            <person name="Guy L."/>
            <person name="Ettema T.J."/>
        </authorList>
    </citation>
    <scope>NUCLEOTIDE SEQUENCE</scope>
</reference>
<comment type="caution">
    <text evidence="1">The sequence shown here is derived from an EMBL/GenBank/DDBJ whole genome shotgun (WGS) entry which is preliminary data.</text>
</comment>
<proteinExistence type="predicted"/>
<sequence length="50" mass="5838">MKMKVKCVCCSYTKWLDEEHCGEMPFCDKCFSPMTAQEVITKESKKKKAK</sequence>
<evidence type="ECO:0000313" key="1">
    <source>
        <dbReference type="EMBL" id="KKK94015.1"/>
    </source>
</evidence>
<name>A0A0F9A742_9ZZZZ</name>
<dbReference type="AlphaFoldDB" id="A0A0F9A742"/>
<organism evidence="1">
    <name type="scientific">marine sediment metagenome</name>
    <dbReference type="NCBI Taxonomy" id="412755"/>
    <lineage>
        <taxon>unclassified sequences</taxon>
        <taxon>metagenomes</taxon>
        <taxon>ecological metagenomes</taxon>
    </lineage>
</organism>
<gene>
    <name evidence="1" type="ORF">LCGC14_2687110</name>
</gene>
<dbReference type="EMBL" id="LAZR01047528">
    <property type="protein sequence ID" value="KKK94015.1"/>
    <property type="molecule type" value="Genomic_DNA"/>
</dbReference>